<gene>
    <name evidence="3" type="ORF">DFR40_3159</name>
</gene>
<comment type="caution">
    <text evidence="3">The sequence shown here is derived from an EMBL/GenBank/DDBJ whole genome shotgun (WGS) entry which is preliminary data.</text>
</comment>
<keyword evidence="2" id="KW-0732">Signal</keyword>
<evidence type="ECO:0000313" key="4">
    <source>
        <dbReference type="Proteomes" id="UP000270626"/>
    </source>
</evidence>
<keyword evidence="4" id="KW-1185">Reference proteome</keyword>
<dbReference type="OrthoDB" id="121460at2"/>
<name>A0A495VKZ0_9RHOO</name>
<dbReference type="RefSeq" id="WP_121459427.1">
    <property type="nucleotide sequence ID" value="NZ_RBXP01000019.1"/>
</dbReference>
<dbReference type="Proteomes" id="UP000270626">
    <property type="component" value="Unassembled WGS sequence"/>
</dbReference>
<proteinExistence type="predicted"/>
<protein>
    <recommendedName>
        <fullName evidence="5">DUF4148 domain-containing protein</fullName>
    </recommendedName>
</protein>
<evidence type="ECO:0000313" key="3">
    <source>
        <dbReference type="EMBL" id="RKT50016.1"/>
    </source>
</evidence>
<evidence type="ECO:0000256" key="1">
    <source>
        <dbReference type="SAM" id="MobiDB-lite"/>
    </source>
</evidence>
<feature type="compositionally biased region" description="Basic and acidic residues" evidence="1">
    <location>
        <begin position="53"/>
        <end position="84"/>
    </location>
</feature>
<feature type="chain" id="PRO_5019852666" description="DUF4148 domain-containing protein" evidence="2">
    <location>
        <begin position="23"/>
        <end position="107"/>
    </location>
</feature>
<evidence type="ECO:0008006" key="5">
    <source>
        <dbReference type="Google" id="ProtNLM"/>
    </source>
</evidence>
<sequence>MKSIKHLVALSLSLALHGLVLAQANTPQVDQQQANQERRIDQGIASGSLTQHEANRLERGQQHVDNVEARAKADGVVTRQERARLNQAQNVQSRHIARQKHDRQYRH</sequence>
<reference evidence="3 4" key="1">
    <citation type="submission" date="2018-10" db="EMBL/GenBank/DDBJ databases">
        <title>Genomic Encyclopedia of Type Strains, Phase IV (KMG-IV): sequencing the most valuable type-strain genomes for metagenomic binning, comparative biology and taxonomic classification.</title>
        <authorList>
            <person name="Goeker M."/>
        </authorList>
    </citation>
    <scope>NUCLEOTIDE SEQUENCE [LARGE SCALE GENOMIC DNA]</scope>
    <source>
        <strain evidence="3 4">DSM 23841</strain>
    </source>
</reference>
<feature type="signal peptide" evidence="2">
    <location>
        <begin position="1"/>
        <end position="22"/>
    </location>
</feature>
<accession>A0A495VKZ0</accession>
<feature type="region of interest" description="Disordered" evidence="1">
    <location>
        <begin position="27"/>
        <end position="107"/>
    </location>
</feature>
<dbReference type="AlphaFoldDB" id="A0A495VKZ0"/>
<dbReference type="EMBL" id="RBXP01000019">
    <property type="protein sequence ID" value="RKT50016.1"/>
    <property type="molecule type" value="Genomic_DNA"/>
</dbReference>
<feature type="compositionally biased region" description="Basic residues" evidence="1">
    <location>
        <begin position="95"/>
        <end position="107"/>
    </location>
</feature>
<organism evidence="3 4">
    <name type="scientific">Azonexus fungiphilus</name>
    <dbReference type="NCBI Taxonomy" id="146940"/>
    <lineage>
        <taxon>Bacteria</taxon>
        <taxon>Pseudomonadati</taxon>
        <taxon>Pseudomonadota</taxon>
        <taxon>Betaproteobacteria</taxon>
        <taxon>Rhodocyclales</taxon>
        <taxon>Azonexaceae</taxon>
        <taxon>Azonexus</taxon>
    </lineage>
</organism>
<evidence type="ECO:0000256" key="2">
    <source>
        <dbReference type="SAM" id="SignalP"/>
    </source>
</evidence>